<feature type="transmembrane region" description="Helical" evidence="10">
    <location>
        <begin position="36"/>
        <end position="56"/>
    </location>
</feature>
<dbReference type="EMBL" id="FUXL01000008">
    <property type="protein sequence ID" value="SKA21590.1"/>
    <property type="molecule type" value="Genomic_DNA"/>
</dbReference>
<evidence type="ECO:0000259" key="11">
    <source>
        <dbReference type="Pfam" id="PF01545"/>
    </source>
</evidence>
<sequence>MSAHRHDHHDHDHGGHDHGHSHALGGHAHGANQSRMAIAALLTGAFMLAEVVGGLLSGSLALLADAGHMLTDFASLGLGWFAFRLSTRPSDDKRTYGYDRFQVLVAFVNGLALFVIAAFIVYEAYERLMQPIEVLGGAMLVIALAGLLVNVAVFFVLHGADRENLNVRGAVLHVIGDLLGSVAALAAALVIMATGWTPIDPILSVLVALILLVSAWRLVRDAGHVLLEGAPNDLELAAIGPHLIENVPAVRSIHHVHAWAITPERKMVTLHAAIADAADGPAVTRAIKAELRQRFSVDHATVEVEHRLCADADAKNPCTSGSGAPVAGHHAHH</sequence>
<dbReference type="NCBIfam" id="TIGR01297">
    <property type="entry name" value="CDF"/>
    <property type="match status" value="1"/>
</dbReference>
<gene>
    <name evidence="13" type="ORF">SAMN05428963_108138</name>
</gene>
<evidence type="ECO:0000256" key="4">
    <source>
        <dbReference type="ARBA" id="ARBA00022692"/>
    </source>
</evidence>
<dbReference type="RefSeq" id="WP_078708860.1">
    <property type="nucleotide sequence ID" value="NZ_FUXL01000008.1"/>
</dbReference>
<evidence type="ECO:0000256" key="10">
    <source>
        <dbReference type="SAM" id="Phobius"/>
    </source>
</evidence>
<dbReference type="Pfam" id="PF16916">
    <property type="entry name" value="ZT_dimer"/>
    <property type="match status" value="1"/>
</dbReference>
<dbReference type="Gene3D" id="1.20.1510.10">
    <property type="entry name" value="Cation efflux protein transmembrane domain"/>
    <property type="match status" value="1"/>
</dbReference>
<evidence type="ECO:0000256" key="8">
    <source>
        <dbReference type="ARBA" id="ARBA00023136"/>
    </source>
</evidence>
<dbReference type="OrthoDB" id="9809646at2"/>
<dbReference type="AlphaFoldDB" id="A0A1T4RZY6"/>
<evidence type="ECO:0000313" key="14">
    <source>
        <dbReference type="Proteomes" id="UP000190135"/>
    </source>
</evidence>
<evidence type="ECO:0000313" key="13">
    <source>
        <dbReference type="EMBL" id="SKA21590.1"/>
    </source>
</evidence>
<dbReference type="STRING" id="1365950.SAMN05428963_108138"/>
<feature type="domain" description="Cation efflux protein transmembrane" evidence="11">
    <location>
        <begin position="37"/>
        <end position="227"/>
    </location>
</feature>
<name>A0A1T4RZY6_9HYPH</name>
<dbReference type="InterPro" id="IPR002524">
    <property type="entry name" value="Cation_efflux"/>
</dbReference>
<accession>A0A1T4RZY6</accession>
<evidence type="ECO:0000256" key="1">
    <source>
        <dbReference type="ARBA" id="ARBA00004141"/>
    </source>
</evidence>
<dbReference type="PANTHER" id="PTHR11562:SF17">
    <property type="entry name" value="RE54080P-RELATED"/>
    <property type="match status" value="1"/>
</dbReference>
<feature type="compositionally biased region" description="Basic and acidic residues" evidence="9">
    <location>
        <begin position="9"/>
        <end position="20"/>
    </location>
</feature>
<feature type="region of interest" description="Disordered" evidence="9">
    <location>
        <begin position="313"/>
        <end position="333"/>
    </location>
</feature>
<dbReference type="SUPFAM" id="SSF161111">
    <property type="entry name" value="Cation efflux protein transmembrane domain-like"/>
    <property type="match status" value="1"/>
</dbReference>
<dbReference type="GO" id="GO:0005886">
    <property type="term" value="C:plasma membrane"/>
    <property type="evidence" value="ECO:0007669"/>
    <property type="project" value="TreeGrafter"/>
</dbReference>
<evidence type="ECO:0000259" key="12">
    <source>
        <dbReference type="Pfam" id="PF16916"/>
    </source>
</evidence>
<evidence type="ECO:0000256" key="9">
    <source>
        <dbReference type="SAM" id="MobiDB-lite"/>
    </source>
</evidence>
<feature type="region of interest" description="Disordered" evidence="9">
    <location>
        <begin position="1"/>
        <end position="28"/>
    </location>
</feature>
<dbReference type="Pfam" id="PF01545">
    <property type="entry name" value="Cation_efflux"/>
    <property type="match status" value="1"/>
</dbReference>
<proteinExistence type="inferred from homology"/>
<reference evidence="13 14" key="1">
    <citation type="submission" date="2017-02" db="EMBL/GenBank/DDBJ databases">
        <authorList>
            <person name="Peterson S.W."/>
        </authorList>
    </citation>
    <scope>NUCLEOTIDE SEQUENCE [LARGE SCALE GENOMIC DNA]</scope>
    <source>
        <strain evidence="13 14">USBA 369</strain>
    </source>
</reference>
<evidence type="ECO:0000256" key="6">
    <source>
        <dbReference type="ARBA" id="ARBA00022989"/>
    </source>
</evidence>
<evidence type="ECO:0000256" key="5">
    <source>
        <dbReference type="ARBA" id="ARBA00022906"/>
    </source>
</evidence>
<dbReference type="InterPro" id="IPR050681">
    <property type="entry name" value="CDF/SLC30A"/>
</dbReference>
<evidence type="ECO:0000256" key="2">
    <source>
        <dbReference type="ARBA" id="ARBA00008873"/>
    </source>
</evidence>
<dbReference type="InterPro" id="IPR058533">
    <property type="entry name" value="Cation_efflux_TM"/>
</dbReference>
<keyword evidence="8 10" id="KW-0472">Membrane</keyword>
<feature type="transmembrane region" description="Helical" evidence="10">
    <location>
        <begin position="134"/>
        <end position="157"/>
    </location>
</feature>
<feature type="transmembrane region" description="Helical" evidence="10">
    <location>
        <begin position="202"/>
        <end position="219"/>
    </location>
</feature>
<keyword evidence="14" id="KW-1185">Reference proteome</keyword>
<dbReference type="InterPro" id="IPR036837">
    <property type="entry name" value="Cation_efflux_CTD_sf"/>
</dbReference>
<dbReference type="SUPFAM" id="SSF160240">
    <property type="entry name" value="Cation efflux protein cytoplasmic domain-like"/>
    <property type="match status" value="1"/>
</dbReference>
<feature type="transmembrane region" description="Helical" evidence="10">
    <location>
        <begin position="62"/>
        <end position="83"/>
    </location>
</feature>
<keyword evidence="4 10" id="KW-0812">Transmembrane</keyword>
<feature type="transmembrane region" description="Helical" evidence="10">
    <location>
        <begin position="169"/>
        <end position="196"/>
    </location>
</feature>
<evidence type="ECO:0000256" key="7">
    <source>
        <dbReference type="ARBA" id="ARBA00023065"/>
    </source>
</evidence>
<dbReference type="InterPro" id="IPR027469">
    <property type="entry name" value="Cation_efflux_TMD_sf"/>
</dbReference>
<keyword evidence="3" id="KW-0813">Transport</keyword>
<keyword evidence="5" id="KW-0864">Zinc transport</keyword>
<evidence type="ECO:0000256" key="3">
    <source>
        <dbReference type="ARBA" id="ARBA00022448"/>
    </source>
</evidence>
<dbReference type="PANTHER" id="PTHR11562">
    <property type="entry name" value="CATION EFFLUX PROTEIN/ ZINC TRANSPORTER"/>
    <property type="match status" value="1"/>
</dbReference>
<dbReference type="InterPro" id="IPR027470">
    <property type="entry name" value="Cation_efflux_CTD"/>
</dbReference>
<dbReference type="Proteomes" id="UP000190135">
    <property type="component" value="Unassembled WGS sequence"/>
</dbReference>
<protein>
    <submittedName>
        <fullName evidence="13">Cobalt-zinc-cadmium efflux system protein</fullName>
    </submittedName>
</protein>
<comment type="subcellular location">
    <subcellularLocation>
        <location evidence="1">Membrane</location>
        <topology evidence="1">Multi-pass membrane protein</topology>
    </subcellularLocation>
</comment>
<keyword evidence="7" id="KW-0406">Ion transport</keyword>
<keyword evidence="6 10" id="KW-1133">Transmembrane helix</keyword>
<organism evidence="13 14">
    <name type="scientific">Consotaella salsifontis</name>
    <dbReference type="NCBI Taxonomy" id="1365950"/>
    <lineage>
        <taxon>Bacteria</taxon>
        <taxon>Pseudomonadati</taxon>
        <taxon>Pseudomonadota</taxon>
        <taxon>Alphaproteobacteria</taxon>
        <taxon>Hyphomicrobiales</taxon>
        <taxon>Aurantimonadaceae</taxon>
        <taxon>Consotaella</taxon>
    </lineage>
</organism>
<keyword evidence="5" id="KW-0862">Zinc</keyword>
<feature type="domain" description="Cation efflux protein cytoplasmic" evidence="12">
    <location>
        <begin position="243"/>
        <end position="306"/>
    </location>
</feature>
<comment type="similarity">
    <text evidence="2">Belongs to the cation diffusion facilitator (CDF) transporter (TC 2.A.4) family. SLC30A subfamily.</text>
</comment>
<dbReference type="GO" id="GO:0005385">
    <property type="term" value="F:zinc ion transmembrane transporter activity"/>
    <property type="evidence" value="ECO:0007669"/>
    <property type="project" value="TreeGrafter"/>
</dbReference>
<feature type="transmembrane region" description="Helical" evidence="10">
    <location>
        <begin position="103"/>
        <end position="122"/>
    </location>
</feature>